<dbReference type="PANTHER" id="PTHR26450:SF160">
    <property type="entry name" value="OLFACTORY RECEPTOR OLFR553"/>
    <property type="match status" value="1"/>
</dbReference>
<dbReference type="PRINTS" id="PR00245">
    <property type="entry name" value="OLFACTORYR"/>
</dbReference>
<feature type="transmembrane region" description="Helical" evidence="8">
    <location>
        <begin position="63"/>
        <end position="88"/>
    </location>
</feature>
<feature type="transmembrane region" description="Helical" evidence="8">
    <location>
        <begin position="27"/>
        <end position="51"/>
    </location>
</feature>
<evidence type="ECO:0000256" key="8">
    <source>
        <dbReference type="SAM" id="Phobius"/>
    </source>
</evidence>
<keyword evidence="6 8" id="KW-0472">Membrane</keyword>
<evidence type="ECO:0000256" key="3">
    <source>
        <dbReference type="ARBA" id="ARBA00022692"/>
    </source>
</evidence>
<evidence type="ECO:0000313" key="10">
    <source>
        <dbReference type="Proteomes" id="UP000694871"/>
    </source>
</evidence>
<keyword evidence="2" id="KW-0716">Sensory transduction</keyword>
<proteinExistence type="predicted"/>
<feature type="transmembrane region" description="Helical" evidence="8">
    <location>
        <begin position="243"/>
        <end position="262"/>
    </location>
</feature>
<feature type="domain" description="G-protein coupled receptors family 1 profile" evidence="9">
    <location>
        <begin position="43"/>
        <end position="294"/>
    </location>
</feature>
<dbReference type="GeneID" id="107114325"/>
<dbReference type="InterPro" id="IPR000276">
    <property type="entry name" value="GPCR_Rhodpsn"/>
</dbReference>
<dbReference type="PANTHER" id="PTHR26450">
    <property type="entry name" value="OLFACTORY RECEPTOR 56B1-RELATED"/>
    <property type="match status" value="1"/>
</dbReference>
<reference evidence="11" key="1">
    <citation type="submission" date="2025-08" db="UniProtKB">
        <authorList>
            <consortium name="RefSeq"/>
        </authorList>
    </citation>
    <scope>IDENTIFICATION</scope>
</reference>
<organism evidence="10 11">
    <name type="scientific">Gekko japonicus</name>
    <name type="common">Schlegel's Japanese gecko</name>
    <dbReference type="NCBI Taxonomy" id="146911"/>
    <lineage>
        <taxon>Eukaryota</taxon>
        <taxon>Metazoa</taxon>
        <taxon>Chordata</taxon>
        <taxon>Craniata</taxon>
        <taxon>Vertebrata</taxon>
        <taxon>Euteleostomi</taxon>
        <taxon>Lepidosauria</taxon>
        <taxon>Squamata</taxon>
        <taxon>Bifurcata</taxon>
        <taxon>Gekkota</taxon>
        <taxon>Gekkonidae</taxon>
        <taxon>Gekkoninae</taxon>
        <taxon>Gekko</taxon>
    </lineage>
</organism>
<feature type="transmembrane region" description="Helical" evidence="8">
    <location>
        <begin position="199"/>
        <end position="223"/>
    </location>
</feature>
<keyword evidence="10" id="KW-1185">Reference proteome</keyword>
<sequence>MPKSYNECFSPSTFLLTGIPQLEAAHVWFSIPFCLLYTVAVVGNCTVLFIVKTEASLHEPMYLFLSMLSVIDLVLSSSTMPKLLSIFWLDDREIGFHVCLLQMFVIHSFATIESGTFLAMAFDRYVAICAPLRHKTILTHRIVAQIGLAATLRGFLYICPLPLLARRYTSFHTNVIAHSYCEHMAVVMLSCEDISNSNLYGMIIGFLVLIVDSLCIGLSYFLIFQAVISLATAEARLKAFRTCSSHICAILAFYIPIAVSSLTHRFGHNVPPPVHILLANLYLIIPPVLNPIVYAVRTKEIRRRLAKMWSFGRGGVKNLV</sequence>
<dbReference type="PROSITE" id="PS50262">
    <property type="entry name" value="G_PROTEIN_RECEP_F1_2"/>
    <property type="match status" value="1"/>
</dbReference>
<feature type="transmembrane region" description="Helical" evidence="8">
    <location>
        <begin position="274"/>
        <end position="296"/>
    </location>
</feature>
<feature type="transmembrane region" description="Helical" evidence="8">
    <location>
        <begin position="142"/>
        <end position="165"/>
    </location>
</feature>
<name>A0ABM1KC20_GEKJA</name>
<dbReference type="RefSeq" id="XP_015271257.1">
    <property type="nucleotide sequence ID" value="XM_015415771.1"/>
</dbReference>
<evidence type="ECO:0000259" key="9">
    <source>
        <dbReference type="PROSITE" id="PS50262"/>
    </source>
</evidence>
<accession>A0ABM1KC20</accession>
<keyword evidence="7" id="KW-0807">Transducer</keyword>
<comment type="subcellular location">
    <subcellularLocation>
        <location evidence="1">Membrane</location>
        <topology evidence="1">Multi-pass membrane protein</topology>
    </subcellularLocation>
</comment>
<evidence type="ECO:0000256" key="6">
    <source>
        <dbReference type="ARBA" id="ARBA00023136"/>
    </source>
</evidence>
<keyword evidence="5 8" id="KW-1133">Transmembrane helix</keyword>
<dbReference type="PRINTS" id="PR00237">
    <property type="entry name" value="GPCRRHODOPSN"/>
</dbReference>
<evidence type="ECO:0000256" key="5">
    <source>
        <dbReference type="ARBA" id="ARBA00022989"/>
    </source>
</evidence>
<evidence type="ECO:0000313" key="11">
    <source>
        <dbReference type="RefSeq" id="XP_015271257.1"/>
    </source>
</evidence>
<dbReference type="Pfam" id="PF13853">
    <property type="entry name" value="7tm_4"/>
    <property type="match status" value="1"/>
</dbReference>
<dbReference type="Gene3D" id="1.20.1070.10">
    <property type="entry name" value="Rhodopsin 7-helix transmembrane proteins"/>
    <property type="match status" value="1"/>
</dbReference>
<keyword evidence="4" id="KW-0552">Olfaction</keyword>
<protein>
    <submittedName>
        <fullName evidence="11">Olfactory receptor 52M1-like</fullName>
    </submittedName>
</protein>
<gene>
    <name evidence="11" type="primary">LOC107114325</name>
</gene>
<dbReference type="InterPro" id="IPR050402">
    <property type="entry name" value="OR51/52/56-like"/>
</dbReference>
<dbReference type="InterPro" id="IPR000725">
    <property type="entry name" value="Olfact_rcpt"/>
</dbReference>
<evidence type="ECO:0000256" key="1">
    <source>
        <dbReference type="ARBA" id="ARBA00004141"/>
    </source>
</evidence>
<dbReference type="SUPFAM" id="SSF81321">
    <property type="entry name" value="Family A G protein-coupled receptor-like"/>
    <property type="match status" value="1"/>
</dbReference>
<dbReference type="InterPro" id="IPR017452">
    <property type="entry name" value="GPCR_Rhodpsn_7TM"/>
</dbReference>
<evidence type="ECO:0000256" key="4">
    <source>
        <dbReference type="ARBA" id="ARBA00022725"/>
    </source>
</evidence>
<evidence type="ECO:0000256" key="2">
    <source>
        <dbReference type="ARBA" id="ARBA00022606"/>
    </source>
</evidence>
<dbReference type="Proteomes" id="UP000694871">
    <property type="component" value="Unplaced"/>
</dbReference>
<feature type="transmembrane region" description="Helical" evidence="8">
    <location>
        <begin position="94"/>
        <end position="122"/>
    </location>
</feature>
<keyword evidence="3 8" id="KW-0812">Transmembrane</keyword>
<dbReference type="SMART" id="SM01381">
    <property type="entry name" value="7TM_GPCR_Srsx"/>
    <property type="match status" value="1"/>
</dbReference>
<evidence type="ECO:0000256" key="7">
    <source>
        <dbReference type="ARBA" id="ARBA00023224"/>
    </source>
</evidence>